<name>A0A8X7P318_BRACI</name>
<dbReference type="SUPFAM" id="SSF56112">
    <property type="entry name" value="Protein kinase-like (PK-like)"/>
    <property type="match status" value="1"/>
</dbReference>
<dbReference type="OrthoDB" id="1072757at2759"/>
<evidence type="ECO:0000256" key="13">
    <source>
        <dbReference type="SAM" id="MobiDB-lite"/>
    </source>
</evidence>
<sequence length="792" mass="88544">MTEDMILNFGHDPKVKGTDYKTGDGTCVRDYIDVTDLIDAHVTALEKAKPRNVGIFNVGFISLDCGMPDKESTYIEESTGLNFSTDADFILSGKRGRIKTEDPGSGMAYIKPYKTVRYFPEGTRNCYKLIVMQGTHYLIRAVFVYGNYDDLKQGPKFDLYLGPNFWTTINLQDKTGATTPLISSLELRPLKDDSYTTKTGSLKLFSRWSFSDSESIVRRFPDDVHDRVWSTYFLDGEWTEISTTTPVDNTNAFDVPQAIVSKASTPISHGPTNTIGSRLWSRNWTMEPREDIHLYLHFAEIQDLIAGPREFSISWNGNVIDDEYSPPEFVVETVPIRISSTCDDNCYVKLRSTNWSNFPPSMNAMEVFWVLQLPQPETDENDVTAFKKIQATYGIQKMSWQGDPCVPTQYMWTGLNCSNTFPSIPPRIIFLDFSFYGLNGTITSDIQYLSQLQKLDLSNNNLTGKIPDFLAKMKFLTVINLSGNNLSGSVPQTLLNMEKNGLITLILQGNQNLCLGCVSDGDKESDGDNKKKLLVPILASAALMGIITAVISLIILFYKKKRSSKGLIRPSIVANKKSFTYEEVKVITNNFERTLGEGGFGVVYHGNLNGNEEVAVKVLSQSSAQGYKQFKAEVDLLLRVHHINLVSLVGHCEEGQHLVLIYEYMSNGNLKQHLSGECASSPLNWENRLRIAAETAQEWVGFKLTNGDIESIVDPSLIGNYDSSSLWKALELAMLCNSPSSSGRPNMSQVANELQECLLSENLRKRGKHDLDSKSSVELSTSFGPERTPDAR</sequence>
<gene>
    <name evidence="16" type="ORF">Bca52824_094807</name>
</gene>
<dbReference type="InterPro" id="IPR011009">
    <property type="entry name" value="Kinase-like_dom_sf"/>
</dbReference>
<dbReference type="InterPro" id="IPR001509">
    <property type="entry name" value="Epimerase_deHydtase"/>
</dbReference>
<evidence type="ECO:0000256" key="10">
    <source>
        <dbReference type="ARBA" id="ARBA00047899"/>
    </source>
</evidence>
<dbReference type="InterPro" id="IPR036291">
    <property type="entry name" value="NAD(P)-bd_dom_sf"/>
</dbReference>
<evidence type="ECO:0000256" key="8">
    <source>
        <dbReference type="ARBA" id="ARBA00023136"/>
    </source>
</evidence>
<comment type="catalytic activity">
    <reaction evidence="11">
        <text>L-seryl-[protein] + ATP = O-phospho-L-seryl-[protein] + ADP + H(+)</text>
        <dbReference type="Rhea" id="RHEA:17989"/>
        <dbReference type="Rhea" id="RHEA-COMP:9863"/>
        <dbReference type="Rhea" id="RHEA-COMP:11604"/>
        <dbReference type="ChEBI" id="CHEBI:15378"/>
        <dbReference type="ChEBI" id="CHEBI:29999"/>
        <dbReference type="ChEBI" id="CHEBI:30616"/>
        <dbReference type="ChEBI" id="CHEBI:83421"/>
        <dbReference type="ChEBI" id="CHEBI:456216"/>
        <dbReference type="EC" id="2.7.11.1"/>
    </reaction>
</comment>
<keyword evidence="6" id="KW-0677">Repeat</keyword>
<dbReference type="GO" id="GO:0004672">
    <property type="term" value="F:protein kinase activity"/>
    <property type="evidence" value="ECO:0007669"/>
    <property type="project" value="InterPro"/>
</dbReference>
<feature type="domain" description="Protein kinase" evidence="15">
    <location>
        <begin position="589"/>
        <end position="792"/>
    </location>
</feature>
<dbReference type="Gene3D" id="3.80.10.10">
    <property type="entry name" value="Ribonuclease Inhibitor"/>
    <property type="match status" value="1"/>
</dbReference>
<evidence type="ECO:0000256" key="5">
    <source>
        <dbReference type="ARBA" id="ARBA00022729"/>
    </source>
</evidence>
<dbReference type="InterPro" id="IPR000719">
    <property type="entry name" value="Prot_kinase_dom"/>
</dbReference>
<dbReference type="Pfam" id="PF12819">
    <property type="entry name" value="Malectin_like"/>
    <property type="match status" value="1"/>
</dbReference>
<evidence type="ECO:0000256" key="9">
    <source>
        <dbReference type="ARBA" id="ARBA00023170"/>
    </source>
</evidence>
<keyword evidence="8 14" id="KW-0472">Membrane</keyword>
<keyword evidence="12" id="KW-0067">ATP-binding</keyword>
<keyword evidence="4 14" id="KW-0812">Transmembrane</keyword>
<keyword evidence="9" id="KW-0675">Receptor</keyword>
<dbReference type="AlphaFoldDB" id="A0A8X7P318"/>
<comment type="caution">
    <text evidence="16">The sequence shown here is derived from an EMBL/GenBank/DDBJ whole genome shotgun (WGS) entry which is preliminary data.</text>
</comment>
<evidence type="ECO:0000256" key="11">
    <source>
        <dbReference type="ARBA" id="ARBA00048679"/>
    </source>
</evidence>
<dbReference type="InterPro" id="IPR025875">
    <property type="entry name" value="Leu-rich_rpt_4"/>
</dbReference>
<reference evidence="16 17" key="1">
    <citation type="submission" date="2020-02" db="EMBL/GenBank/DDBJ databases">
        <authorList>
            <person name="Ma Q."/>
            <person name="Huang Y."/>
            <person name="Song X."/>
            <person name="Pei D."/>
        </authorList>
    </citation>
    <scope>NUCLEOTIDE SEQUENCE [LARGE SCALE GENOMIC DNA]</scope>
    <source>
        <strain evidence="16">Sxm20200214</strain>
        <tissue evidence="16">Leaf</tissue>
    </source>
</reference>
<evidence type="ECO:0000256" key="6">
    <source>
        <dbReference type="ARBA" id="ARBA00022737"/>
    </source>
</evidence>
<dbReference type="PANTHER" id="PTHR45631">
    <property type="entry name" value="OS07G0107800 PROTEIN-RELATED"/>
    <property type="match status" value="1"/>
</dbReference>
<dbReference type="Gene3D" id="3.90.25.10">
    <property type="entry name" value="UDP-galactose 4-epimerase, domain 1"/>
    <property type="match status" value="1"/>
</dbReference>
<dbReference type="Pfam" id="PF07714">
    <property type="entry name" value="PK_Tyr_Ser-Thr"/>
    <property type="match status" value="1"/>
</dbReference>
<dbReference type="PANTHER" id="PTHR45631:SF175">
    <property type="entry name" value="PROTEIN KINASE DOMAIN-CONTAINING PROTEIN"/>
    <property type="match status" value="1"/>
</dbReference>
<keyword evidence="3" id="KW-0433">Leucine-rich repeat</keyword>
<evidence type="ECO:0000256" key="4">
    <source>
        <dbReference type="ARBA" id="ARBA00022692"/>
    </source>
</evidence>
<evidence type="ECO:0000259" key="15">
    <source>
        <dbReference type="PROSITE" id="PS50011"/>
    </source>
</evidence>
<dbReference type="Gene3D" id="1.10.510.10">
    <property type="entry name" value="Transferase(Phosphotransferase) domain 1"/>
    <property type="match status" value="2"/>
</dbReference>
<dbReference type="PROSITE" id="PS51450">
    <property type="entry name" value="LRR"/>
    <property type="match status" value="1"/>
</dbReference>
<dbReference type="GO" id="GO:0016020">
    <property type="term" value="C:membrane"/>
    <property type="evidence" value="ECO:0007669"/>
    <property type="project" value="UniProtKB-SubCell"/>
</dbReference>
<comment type="subcellular location">
    <subcellularLocation>
        <location evidence="1">Membrane</location>
        <topology evidence="1">Single-pass membrane protein</topology>
    </subcellularLocation>
</comment>
<dbReference type="Proteomes" id="UP000886595">
    <property type="component" value="Unassembled WGS sequence"/>
</dbReference>
<comment type="catalytic activity">
    <reaction evidence="10">
        <text>L-threonyl-[protein] + ATP = O-phospho-L-threonyl-[protein] + ADP + H(+)</text>
        <dbReference type="Rhea" id="RHEA:46608"/>
        <dbReference type="Rhea" id="RHEA-COMP:11060"/>
        <dbReference type="Rhea" id="RHEA-COMP:11605"/>
        <dbReference type="ChEBI" id="CHEBI:15378"/>
        <dbReference type="ChEBI" id="CHEBI:30013"/>
        <dbReference type="ChEBI" id="CHEBI:30616"/>
        <dbReference type="ChEBI" id="CHEBI:61977"/>
        <dbReference type="ChEBI" id="CHEBI:456216"/>
        <dbReference type="EC" id="2.7.11.1"/>
    </reaction>
</comment>
<dbReference type="SUPFAM" id="SSF51735">
    <property type="entry name" value="NAD(P)-binding Rossmann-fold domains"/>
    <property type="match status" value="1"/>
</dbReference>
<dbReference type="FunFam" id="3.30.200.20:FF:000394">
    <property type="entry name" value="Leucine-rich repeat receptor-like protein kinase"/>
    <property type="match status" value="1"/>
</dbReference>
<keyword evidence="12" id="KW-0547">Nucleotide-binding</keyword>
<dbReference type="GO" id="GO:0005524">
    <property type="term" value="F:ATP binding"/>
    <property type="evidence" value="ECO:0007669"/>
    <property type="project" value="UniProtKB-UniRule"/>
</dbReference>
<dbReference type="Pfam" id="PF01370">
    <property type="entry name" value="Epimerase"/>
    <property type="match status" value="1"/>
</dbReference>
<proteinExistence type="predicted"/>
<dbReference type="FunFam" id="3.80.10.10:FF:000129">
    <property type="entry name" value="Leucine-rich repeat receptor-like kinase"/>
    <property type="match status" value="1"/>
</dbReference>
<dbReference type="Pfam" id="PF12799">
    <property type="entry name" value="LRR_4"/>
    <property type="match status" value="1"/>
</dbReference>
<dbReference type="InterPro" id="IPR017441">
    <property type="entry name" value="Protein_kinase_ATP_BS"/>
</dbReference>
<feature type="binding site" evidence="12">
    <location>
        <position position="617"/>
    </location>
    <ligand>
        <name>ATP</name>
        <dbReference type="ChEBI" id="CHEBI:30616"/>
    </ligand>
</feature>
<dbReference type="InterPro" id="IPR024788">
    <property type="entry name" value="Malectin-like_Carb-bd_dom"/>
</dbReference>
<evidence type="ECO:0000313" key="17">
    <source>
        <dbReference type="Proteomes" id="UP000886595"/>
    </source>
</evidence>
<feature type="region of interest" description="Disordered" evidence="13">
    <location>
        <begin position="767"/>
        <end position="792"/>
    </location>
</feature>
<dbReference type="PROSITE" id="PS50011">
    <property type="entry name" value="PROTEIN_KINASE_DOM"/>
    <property type="match status" value="1"/>
</dbReference>
<dbReference type="Gene3D" id="3.40.50.720">
    <property type="entry name" value="NAD(P)-binding Rossmann-like Domain"/>
    <property type="match status" value="1"/>
</dbReference>
<dbReference type="EC" id="2.7.11.1" evidence="2"/>
<keyword evidence="7 14" id="KW-1133">Transmembrane helix</keyword>
<dbReference type="PROSITE" id="PS00107">
    <property type="entry name" value="PROTEIN_KINASE_ATP"/>
    <property type="match status" value="1"/>
</dbReference>
<evidence type="ECO:0000256" key="7">
    <source>
        <dbReference type="ARBA" id="ARBA00022989"/>
    </source>
</evidence>
<feature type="transmembrane region" description="Helical" evidence="14">
    <location>
        <begin position="533"/>
        <end position="558"/>
    </location>
</feature>
<organism evidence="16 17">
    <name type="scientific">Brassica carinata</name>
    <name type="common">Ethiopian mustard</name>
    <name type="synonym">Abyssinian cabbage</name>
    <dbReference type="NCBI Taxonomy" id="52824"/>
    <lineage>
        <taxon>Eukaryota</taxon>
        <taxon>Viridiplantae</taxon>
        <taxon>Streptophyta</taxon>
        <taxon>Embryophyta</taxon>
        <taxon>Tracheophyta</taxon>
        <taxon>Spermatophyta</taxon>
        <taxon>Magnoliopsida</taxon>
        <taxon>eudicotyledons</taxon>
        <taxon>Gunneridae</taxon>
        <taxon>Pentapetalae</taxon>
        <taxon>rosids</taxon>
        <taxon>malvids</taxon>
        <taxon>Brassicales</taxon>
        <taxon>Brassicaceae</taxon>
        <taxon>Brassiceae</taxon>
        <taxon>Brassica</taxon>
    </lineage>
</organism>
<evidence type="ECO:0000256" key="12">
    <source>
        <dbReference type="PROSITE-ProRule" id="PRU10141"/>
    </source>
</evidence>
<evidence type="ECO:0000256" key="1">
    <source>
        <dbReference type="ARBA" id="ARBA00004167"/>
    </source>
</evidence>
<evidence type="ECO:0000256" key="3">
    <source>
        <dbReference type="ARBA" id="ARBA00022614"/>
    </source>
</evidence>
<evidence type="ECO:0000256" key="14">
    <source>
        <dbReference type="SAM" id="Phobius"/>
    </source>
</evidence>
<dbReference type="SUPFAM" id="SSF52058">
    <property type="entry name" value="L domain-like"/>
    <property type="match status" value="1"/>
</dbReference>
<dbReference type="InterPro" id="IPR032675">
    <property type="entry name" value="LRR_dom_sf"/>
</dbReference>
<evidence type="ECO:0000256" key="2">
    <source>
        <dbReference type="ARBA" id="ARBA00012513"/>
    </source>
</evidence>
<dbReference type="InterPro" id="IPR001611">
    <property type="entry name" value="Leu-rich_rpt"/>
</dbReference>
<evidence type="ECO:0000313" key="16">
    <source>
        <dbReference type="EMBL" id="KAG2243342.1"/>
    </source>
</evidence>
<protein>
    <recommendedName>
        <fullName evidence="2">non-specific serine/threonine protein kinase</fullName>
        <ecNumber evidence="2">2.7.11.1</ecNumber>
    </recommendedName>
</protein>
<accession>A0A8X7P318</accession>
<keyword evidence="5" id="KW-0732">Signal</keyword>
<dbReference type="EMBL" id="JAAMPC010000213">
    <property type="protein sequence ID" value="KAG2243342.1"/>
    <property type="molecule type" value="Genomic_DNA"/>
</dbReference>
<keyword evidence="17" id="KW-1185">Reference proteome</keyword>
<dbReference type="InterPro" id="IPR001245">
    <property type="entry name" value="Ser-Thr/Tyr_kinase_cat_dom"/>
</dbReference>